<evidence type="ECO:0000313" key="2">
    <source>
        <dbReference type="EMBL" id="WVX49409.1"/>
    </source>
</evidence>
<dbReference type="EMBL" id="CP143423">
    <property type="protein sequence ID" value="WVX49409.1"/>
    <property type="molecule type" value="Genomic_DNA"/>
</dbReference>
<evidence type="ECO:0000313" key="3">
    <source>
        <dbReference type="Proteomes" id="UP001318682"/>
    </source>
</evidence>
<protein>
    <recommendedName>
        <fullName evidence="1">T6SS Phospholipase effector Tle1-like catalytic domain-containing protein</fullName>
    </recommendedName>
</protein>
<keyword evidence="3" id="KW-1185">Reference proteome</keyword>
<reference evidence="3" key="1">
    <citation type="submission" date="2024-01" db="EMBL/GenBank/DDBJ databases">
        <title>Roseobacter fucihabitans sp. nov., isolated from the brown alga Fucus spiralis.</title>
        <authorList>
            <person name="Hahnke S."/>
            <person name="Berger M."/>
            <person name="Schlingloff A."/>
            <person name="Athale I."/>
            <person name="Neumann-Schaal M."/>
            <person name="Adenaya A."/>
            <person name="Poehlein A."/>
            <person name="Daniel R."/>
            <person name="Pertersen J."/>
            <person name="Brinkhoff T."/>
        </authorList>
    </citation>
    <scope>NUCLEOTIDE SEQUENCE [LARGE SCALE GENOMIC DNA]</scope>
    <source>
        <strain evidence="3">B14</strain>
    </source>
</reference>
<proteinExistence type="predicted"/>
<dbReference type="PANTHER" id="PTHR33840">
    <property type="match status" value="1"/>
</dbReference>
<dbReference type="PANTHER" id="PTHR33840:SF1">
    <property type="entry name" value="TLE1 PHOSPHOLIPASE DOMAIN-CONTAINING PROTEIN"/>
    <property type="match status" value="1"/>
</dbReference>
<evidence type="ECO:0000259" key="1">
    <source>
        <dbReference type="Pfam" id="PF09994"/>
    </source>
</evidence>
<organism evidence="2 3">
    <name type="scientific">Roseobacter fucihabitans</name>
    <dbReference type="NCBI Taxonomy" id="1537242"/>
    <lineage>
        <taxon>Bacteria</taxon>
        <taxon>Pseudomonadati</taxon>
        <taxon>Pseudomonadota</taxon>
        <taxon>Alphaproteobacteria</taxon>
        <taxon>Rhodobacterales</taxon>
        <taxon>Roseobacteraceae</taxon>
        <taxon>Roseobacter</taxon>
    </lineage>
</organism>
<dbReference type="RefSeq" id="WP_187429594.1">
    <property type="nucleotide sequence ID" value="NZ_CP143423.1"/>
</dbReference>
<gene>
    <name evidence="2" type="ORF">ROLI_025030</name>
</gene>
<dbReference type="InterPro" id="IPR018712">
    <property type="entry name" value="Tle1-like_cat"/>
</dbReference>
<feature type="domain" description="T6SS Phospholipase effector Tle1-like catalytic" evidence="1">
    <location>
        <begin position="4"/>
        <end position="290"/>
    </location>
</feature>
<sequence>MAYIAIFCDGTWNSAQMGGGTHVLRLSQDCARSDSQKVFYFQGVGTGKGHTGRLDRWIDKIGGGLFGWGLNRNIKAAYAALCKTYQPGDKIMIFGFSRGAYTARSLVGMIRKCGIVQFPTDANVARAFRLYRLRGPQNTPDAPHIRAMRRKLSPHIATSQADVIARGDDSGLVRIAYLGVWDTVGALGIPESLFGRIARWWNKRYEFHDTRLSHLVESARHAVALDERRVFYKPSLWENLSADSDHPGLNGGDEGPARAYQQTWFVGDHGIVGGVGAACPLSAMTLSWIWEGAGLGGLRLRPGVKLAAGKTDAVVHSCQMARRGLMYRIFKRLLQWRAGPEHTRDLDDSARMRLASLPSYRPGSLFHLMPGLAQRS</sequence>
<name>A0ABZ2BTL4_9RHOB</name>
<dbReference type="Proteomes" id="UP001318682">
    <property type="component" value="Chromosome"/>
</dbReference>
<accession>A0ABZ2BTL4</accession>
<dbReference type="Pfam" id="PF09994">
    <property type="entry name" value="T6SS_Tle1-like_cat"/>
    <property type="match status" value="1"/>
</dbReference>